<name>A0A1B6Q5Z6_SORBI</name>
<keyword evidence="8" id="KW-1185">Reference proteome</keyword>
<evidence type="ECO:0000256" key="1">
    <source>
        <dbReference type="ARBA" id="ARBA00022860"/>
    </source>
</evidence>
<evidence type="ECO:0000313" key="7">
    <source>
        <dbReference type="EMBL" id="KXG33341.1"/>
    </source>
</evidence>
<comment type="function">
    <text evidence="4">May be involved in cooperative interactions with calmodulins or calmodulin-like proteins. Recruits calmodulin proteins to microtubules, thus being a potential scaffold in cellular signaling and trafficking. May associate with nucleic acids and regulate gene expression at the transcriptional or post-transcriptional level.</text>
</comment>
<dbReference type="SUPFAM" id="SSF52540">
    <property type="entry name" value="P-loop containing nucleoside triphosphate hydrolases"/>
    <property type="match status" value="1"/>
</dbReference>
<feature type="compositionally biased region" description="Polar residues" evidence="5">
    <location>
        <begin position="266"/>
        <end position="282"/>
    </location>
</feature>
<dbReference type="InterPro" id="IPR000048">
    <property type="entry name" value="IQ_motif_EF-hand-BS"/>
</dbReference>
<dbReference type="InterPro" id="IPR025064">
    <property type="entry name" value="DUF4005"/>
</dbReference>
<evidence type="ECO:0000256" key="2">
    <source>
        <dbReference type="ARBA" id="ARBA00024341"/>
    </source>
</evidence>
<dbReference type="Gene3D" id="1.20.5.190">
    <property type="match status" value="1"/>
</dbReference>
<reference evidence="8" key="3">
    <citation type="journal article" date="2018" name="Plant J.">
        <title>The Sorghum bicolor reference genome: improved assembly, gene annotations, a transcriptome atlas, and signatures of genome organization.</title>
        <authorList>
            <person name="McCormick R.F."/>
            <person name="Truong S.K."/>
            <person name="Sreedasyam A."/>
            <person name="Jenkins J."/>
            <person name="Shu S."/>
            <person name="Sims D."/>
            <person name="Kennedy M."/>
            <person name="Amirebrahimi M."/>
            <person name="Weers B.D."/>
            <person name="McKinley B."/>
            <person name="Mattison A."/>
            <person name="Morishige D.T."/>
            <person name="Grimwood J."/>
            <person name="Schmutz J."/>
            <person name="Mullet J.E."/>
        </authorList>
    </citation>
    <scope>NUCLEOTIDE SEQUENCE [LARGE SCALE GENOMIC DNA]</scope>
    <source>
        <strain evidence="8">cv. BTx623</strain>
    </source>
</reference>
<dbReference type="OMA" id="TPRCASH"/>
<keyword evidence="1" id="KW-0112">Calmodulin-binding</keyword>
<dbReference type="SMART" id="SM00015">
    <property type="entry name" value="IQ"/>
    <property type="match status" value="2"/>
</dbReference>
<feature type="compositionally biased region" description="Basic and acidic residues" evidence="5">
    <location>
        <begin position="68"/>
        <end position="80"/>
    </location>
</feature>
<dbReference type="Proteomes" id="UP000000768">
    <property type="component" value="Chromosome 3"/>
</dbReference>
<dbReference type="EMBL" id="CM000762">
    <property type="protein sequence ID" value="KXG33343.1"/>
    <property type="molecule type" value="Genomic_DNA"/>
</dbReference>
<accession>A0A1B6Q5Z6</accession>
<feature type="domain" description="DUF4005" evidence="6">
    <location>
        <begin position="269"/>
        <end position="360"/>
    </location>
</feature>
<gene>
    <name evidence="7" type="ORF">SORBI_3003G292000</name>
</gene>
<comment type="subunit">
    <text evidence="3">Binds to multiple calmodulin (CaM) in the presence of Ca(2+) and CaM-like proteins.</text>
</comment>
<evidence type="ECO:0000259" key="6">
    <source>
        <dbReference type="Pfam" id="PF13178"/>
    </source>
</evidence>
<dbReference type="Gramene" id="KXG33343">
    <property type="protein sequence ID" value="KXG33343"/>
    <property type="gene ID" value="SORBI_3003G292000"/>
</dbReference>
<feature type="region of interest" description="Disordered" evidence="5">
    <location>
        <begin position="19"/>
        <end position="80"/>
    </location>
</feature>
<evidence type="ECO:0000256" key="4">
    <source>
        <dbReference type="ARBA" id="ARBA00045534"/>
    </source>
</evidence>
<feature type="region of interest" description="Disordered" evidence="5">
    <location>
        <begin position="220"/>
        <end position="359"/>
    </location>
</feature>
<dbReference type="InterPro" id="IPR027417">
    <property type="entry name" value="P-loop_NTPase"/>
</dbReference>
<dbReference type="Pfam" id="PF00612">
    <property type="entry name" value="IQ"/>
    <property type="match status" value="2"/>
</dbReference>
<dbReference type="AlphaFoldDB" id="A0A1B6Q5Z6"/>
<evidence type="ECO:0000256" key="3">
    <source>
        <dbReference type="ARBA" id="ARBA00024378"/>
    </source>
</evidence>
<dbReference type="Pfam" id="PF13178">
    <property type="entry name" value="DUF4005"/>
    <property type="match status" value="1"/>
</dbReference>
<dbReference type="InParanoid" id="A0A1B6Q5Z6"/>
<dbReference type="Gramene" id="KXG33341">
    <property type="protein sequence ID" value="KXG33341"/>
    <property type="gene ID" value="SORBI_3003G292000"/>
</dbReference>
<dbReference type="PANTHER" id="PTHR32295">
    <property type="entry name" value="IQ-DOMAIN 5-RELATED"/>
    <property type="match status" value="1"/>
</dbReference>
<dbReference type="Gramene" id="KXG33342">
    <property type="protein sequence ID" value="KXG33342"/>
    <property type="gene ID" value="SORBI_3003G292000"/>
</dbReference>
<proteinExistence type="inferred from homology"/>
<dbReference type="GO" id="GO:0005516">
    <property type="term" value="F:calmodulin binding"/>
    <property type="evidence" value="ECO:0007669"/>
    <property type="project" value="UniProtKB-KW"/>
</dbReference>
<dbReference type="STRING" id="4558.A0A1B6Q5Z6"/>
<evidence type="ECO:0000256" key="5">
    <source>
        <dbReference type="SAM" id="MobiDB-lite"/>
    </source>
</evidence>
<evidence type="ECO:0000313" key="8">
    <source>
        <dbReference type="Proteomes" id="UP000000768"/>
    </source>
</evidence>
<dbReference type="PROSITE" id="PS50096">
    <property type="entry name" value="IQ"/>
    <property type="match status" value="2"/>
</dbReference>
<sequence>MRRIMRWLKQLLTGRKEEHRGHVVSGWSDGPEKEKKRWSFAKQRKSGTDGDARSSSGKDAVAPPAAVERSRQVMRPREDARAREHRAAVLIQKTFRGYLARRALRALRSLVKIQALVRGYLVRKQAAMTLHRLQTLMRLQADSIAVKNASYRKSMEQEERIFARDVQMKPLATPVHRRMLSDSTDSNYERSPRIVEMDTCHLRSRSSRITSRYNPDHFPEYHYHRHAAPTPSCSPLAGGKQPQPQQQPARLSFRRSARERDARGSKTAQSTPRCASHDSSPARSVEHSLAGTPRRRGGTQRDRDALVSPRYMAGTASSAARTRCHSAPRQRQTTDAEQAPRTSVASRDGASRRSSCSHAHGGGFCFQCSDVTRTTGFSGISVSDEVARDYYLDSFW</sequence>
<dbReference type="eggNOG" id="ENOG502QVYZ">
    <property type="taxonomic scope" value="Eukaryota"/>
</dbReference>
<dbReference type="OrthoDB" id="1704267at2759"/>
<dbReference type="EMBL" id="CM000762">
    <property type="protein sequence ID" value="KXG33342.1"/>
    <property type="molecule type" value="Genomic_DNA"/>
</dbReference>
<organism evidence="7 8">
    <name type="scientific">Sorghum bicolor</name>
    <name type="common">Sorghum</name>
    <name type="synonym">Sorghum vulgare</name>
    <dbReference type="NCBI Taxonomy" id="4558"/>
    <lineage>
        <taxon>Eukaryota</taxon>
        <taxon>Viridiplantae</taxon>
        <taxon>Streptophyta</taxon>
        <taxon>Embryophyta</taxon>
        <taxon>Tracheophyta</taxon>
        <taxon>Spermatophyta</taxon>
        <taxon>Magnoliopsida</taxon>
        <taxon>Liliopsida</taxon>
        <taxon>Poales</taxon>
        <taxon>Poaceae</taxon>
        <taxon>PACMAD clade</taxon>
        <taxon>Panicoideae</taxon>
        <taxon>Andropogonodae</taxon>
        <taxon>Andropogoneae</taxon>
        <taxon>Sorghinae</taxon>
        <taxon>Sorghum</taxon>
    </lineage>
</organism>
<protein>
    <recommendedName>
        <fullName evidence="6">DUF4005 domain-containing protein</fullName>
    </recommendedName>
</protein>
<dbReference type="EMBL" id="CM000762">
    <property type="protein sequence ID" value="KXG33341.1"/>
    <property type="molecule type" value="Genomic_DNA"/>
</dbReference>
<comment type="similarity">
    <text evidence="2">Belongs to the IQD family.</text>
</comment>
<feature type="compositionally biased region" description="Polar residues" evidence="5">
    <location>
        <begin position="329"/>
        <end position="345"/>
    </location>
</feature>
<dbReference type="PANTHER" id="PTHR32295:SF254">
    <property type="entry name" value="OS01G0743100 PROTEIN"/>
    <property type="match status" value="1"/>
</dbReference>
<reference evidence="7 8" key="1">
    <citation type="journal article" date="2009" name="Nature">
        <title>The Sorghum bicolor genome and the diversification of grasses.</title>
        <authorList>
            <person name="Paterson A.H."/>
            <person name="Bowers J.E."/>
            <person name="Bruggmann R."/>
            <person name="Dubchak I."/>
            <person name="Grimwood J."/>
            <person name="Gundlach H."/>
            <person name="Haberer G."/>
            <person name="Hellsten U."/>
            <person name="Mitros T."/>
            <person name="Poliakov A."/>
            <person name="Schmutz J."/>
            <person name="Spannagl M."/>
            <person name="Tang H."/>
            <person name="Wang X."/>
            <person name="Wicker T."/>
            <person name="Bharti A.K."/>
            <person name="Chapman J."/>
            <person name="Feltus F.A."/>
            <person name="Gowik U."/>
            <person name="Grigoriev I.V."/>
            <person name="Lyons E."/>
            <person name="Maher C.A."/>
            <person name="Martis M."/>
            <person name="Narechania A."/>
            <person name="Otillar R.P."/>
            <person name="Penning B.W."/>
            <person name="Salamov A.A."/>
            <person name="Wang Y."/>
            <person name="Zhang L."/>
            <person name="Carpita N.C."/>
            <person name="Freeling M."/>
            <person name="Gingle A.R."/>
            <person name="Hash C.T."/>
            <person name="Keller B."/>
            <person name="Klein P."/>
            <person name="Kresovich S."/>
            <person name="McCann M.C."/>
            <person name="Ming R."/>
            <person name="Peterson D.G."/>
            <person name="Mehboob-ur-Rahman"/>
            <person name="Ware D."/>
            <person name="Westhoff P."/>
            <person name="Mayer K.F."/>
            <person name="Messing J."/>
            <person name="Rokhsar D.S."/>
        </authorList>
    </citation>
    <scope>NUCLEOTIDE SEQUENCE [LARGE SCALE GENOMIC DNA]</scope>
    <source>
        <strain evidence="8">cv. BTx623</strain>
    </source>
</reference>
<reference evidence="7" key="2">
    <citation type="submission" date="2017-02" db="EMBL/GenBank/DDBJ databases">
        <title>WGS assembly of Sorghum bicolor.</title>
        <authorList>
            <person name="Paterson A."/>
            <person name="Mullet J."/>
            <person name="Bowers J."/>
            <person name="Bruggmann R."/>
            <person name="Dubchak I."/>
            <person name="Grimwood J."/>
            <person name="Gundlach H."/>
            <person name="Haberer G."/>
            <person name="Hellsten U."/>
            <person name="Mitros T."/>
            <person name="Poliakov A."/>
            <person name="Schmutz J."/>
            <person name="Spannagl M."/>
            <person name="Tang H."/>
            <person name="Wang X."/>
            <person name="Wicker T."/>
            <person name="Bharti A."/>
            <person name="Chapman J."/>
            <person name="Feltus F."/>
            <person name="Gowik U."/>
            <person name="Grigoriev I."/>
            <person name="Lyons E."/>
            <person name="Maher C."/>
            <person name="Martis M."/>
            <person name="Narechania A."/>
            <person name="Otillar R."/>
            <person name="Penning B."/>
            <person name="Salamov A."/>
            <person name="Wang Y."/>
            <person name="Zhang L."/>
            <person name="Carpita N."/>
            <person name="Freeling M."/>
            <person name="Gingle A."/>
            <person name="Hash C."/>
            <person name="Keller B."/>
            <person name="Klein P."/>
            <person name="Kresovich S."/>
            <person name="Mccann M."/>
            <person name="Ming R."/>
            <person name="Peterson D."/>
            <person name="Rahman M."/>
            <person name="Ware D."/>
            <person name="Westhoff P."/>
            <person name="Mayer K."/>
            <person name="Messing J."/>
            <person name="Sims D."/>
            <person name="Jenkins J."/>
            <person name="Shu S."/>
            <person name="Rokhsar D."/>
        </authorList>
    </citation>
    <scope>NUCLEOTIDE SEQUENCE</scope>
</reference>